<protein>
    <recommendedName>
        <fullName evidence="8">Gram-positive cocci surface proteins LPxTG domain-containing protein</fullName>
    </recommendedName>
</protein>
<feature type="compositionally biased region" description="Polar residues" evidence="5">
    <location>
        <begin position="69"/>
        <end position="88"/>
    </location>
</feature>
<evidence type="ECO:0000256" key="2">
    <source>
        <dbReference type="ARBA" id="ARBA00022525"/>
    </source>
</evidence>
<gene>
    <name evidence="9" type="ORF">GCM10011482_22670</name>
</gene>
<dbReference type="Pfam" id="PF00746">
    <property type="entry name" value="Gram_pos_anchor"/>
    <property type="match status" value="1"/>
</dbReference>
<feature type="compositionally biased region" description="Acidic residues" evidence="5">
    <location>
        <begin position="98"/>
        <end position="116"/>
    </location>
</feature>
<dbReference type="Pfam" id="PF05737">
    <property type="entry name" value="Collagen_bind"/>
    <property type="match status" value="1"/>
</dbReference>
<dbReference type="PROSITE" id="PS50847">
    <property type="entry name" value="GRAM_POS_ANCHORING"/>
    <property type="match status" value="1"/>
</dbReference>
<dbReference type="Gene3D" id="2.60.40.740">
    <property type="match status" value="7"/>
</dbReference>
<keyword evidence="6" id="KW-0812">Transmembrane</keyword>
<feature type="region of interest" description="Disordered" evidence="5">
    <location>
        <begin position="69"/>
        <end position="134"/>
    </location>
</feature>
<dbReference type="InterPro" id="IPR013783">
    <property type="entry name" value="Ig-like_fold"/>
</dbReference>
<feature type="signal peptide" evidence="7">
    <location>
        <begin position="1"/>
        <end position="24"/>
    </location>
</feature>
<dbReference type="InterPro" id="IPR041033">
    <property type="entry name" value="SpaA_PFL_dom_1"/>
</dbReference>
<comment type="caution">
    <text evidence="9">The sequence shown here is derived from an EMBL/GenBank/DDBJ whole genome shotgun (WGS) entry which is preliminary data.</text>
</comment>
<evidence type="ECO:0000256" key="3">
    <source>
        <dbReference type="ARBA" id="ARBA00022729"/>
    </source>
</evidence>
<keyword evidence="1" id="KW-0134">Cell wall</keyword>
<keyword evidence="4" id="KW-0572">Peptidoglycan-anchor</keyword>
<dbReference type="RefSeq" id="WP_188368441.1">
    <property type="nucleotide sequence ID" value="NZ_BMDT01000013.1"/>
</dbReference>
<dbReference type="CDD" id="cd00222">
    <property type="entry name" value="CollagenBindB"/>
    <property type="match status" value="6"/>
</dbReference>
<feature type="chain" id="PRO_5039599449" description="Gram-positive cocci surface proteins LPxTG domain-containing protein" evidence="7">
    <location>
        <begin position="25"/>
        <end position="2152"/>
    </location>
</feature>
<keyword evidence="10" id="KW-1185">Reference proteome</keyword>
<evidence type="ECO:0000259" key="8">
    <source>
        <dbReference type="PROSITE" id="PS50847"/>
    </source>
</evidence>
<evidence type="ECO:0000256" key="7">
    <source>
        <dbReference type="SAM" id="SignalP"/>
    </source>
</evidence>
<feature type="region of interest" description="Disordered" evidence="5">
    <location>
        <begin position="2078"/>
        <end position="2121"/>
    </location>
</feature>
<dbReference type="InterPro" id="IPR019931">
    <property type="entry name" value="LPXTG_anchor"/>
</dbReference>
<dbReference type="InterPro" id="IPR008456">
    <property type="entry name" value="Collagen-bd_dom"/>
</dbReference>
<dbReference type="EMBL" id="BMDT01000013">
    <property type="protein sequence ID" value="GGI66613.1"/>
    <property type="molecule type" value="Genomic_DNA"/>
</dbReference>
<evidence type="ECO:0000313" key="10">
    <source>
        <dbReference type="Proteomes" id="UP000622610"/>
    </source>
</evidence>
<feature type="transmembrane region" description="Helical" evidence="6">
    <location>
        <begin position="2128"/>
        <end position="2146"/>
    </location>
</feature>
<dbReference type="Pfam" id="PF05738">
    <property type="entry name" value="Cna_B"/>
    <property type="match status" value="7"/>
</dbReference>
<dbReference type="NCBIfam" id="TIGR01167">
    <property type="entry name" value="LPXTG_anchor"/>
    <property type="match status" value="1"/>
</dbReference>
<evidence type="ECO:0000313" key="9">
    <source>
        <dbReference type="EMBL" id="GGI66613.1"/>
    </source>
</evidence>
<dbReference type="Pfam" id="PF17802">
    <property type="entry name" value="SpaA"/>
    <property type="match status" value="1"/>
</dbReference>
<reference evidence="9" key="2">
    <citation type="submission" date="2020-09" db="EMBL/GenBank/DDBJ databases">
        <authorList>
            <person name="Sun Q."/>
            <person name="Sedlacek I."/>
        </authorList>
    </citation>
    <scope>NUCLEOTIDE SEQUENCE</scope>
    <source>
        <strain evidence="9">CCM 8433</strain>
    </source>
</reference>
<keyword evidence="6" id="KW-0472">Membrane</keyword>
<dbReference type="SUPFAM" id="SSF49401">
    <property type="entry name" value="Bacterial adhesins"/>
    <property type="match status" value="6"/>
</dbReference>
<name>A0A917JGP7_9ENTE</name>
<evidence type="ECO:0000256" key="4">
    <source>
        <dbReference type="ARBA" id="ARBA00023088"/>
    </source>
</evidence>
<feature type="domain" description="Gram-positive cocci surface proteins LPxTG" evidence="8">
    <location>
        <begin position="2118"/>
        <end position="2152"/>
    </location>
</feature>
<reference evidence="9" key="1">
    <citation type="journal article" date="2014" name="Int. J. Syst. Evol. Microbiol.">
        <title>Complete genome sequence of Corynebacterium casei LMG S-19264T (=DSM 44701T), isolated from a smear-ripened cheese.</title>
        <authorList>
            <consortium name="US DOE Joint Genome Institute (JGI-PGF)"/>
            <person name="Walter F."/>
            <person name="Albersmeier A."/>
            <person name="Kalinowski J."/>
            <person name="Ruckert C."/>
        </authorList>
    </citation>
    <scope>NUCLEOTIDE SEQUENCE</scope>
    <source>
        <strain evidence="9">CCM 8433</strain>
    </source>
</reference>
<evidence type="ECO:0000256" key="1">
    <source>
        <dbReference type="ARBA" id="ARBA00022512"/>
    </source>
</evidence>
<evidence type="ECO:0000256" key="5">
    <source>
        <dbReference type="SAM" id="MobiDB-lite"/>
    </source>
</evidence>
<feature type="compositionally biased region" description="Low complexity" evidence="5">
    <location>
        <begin position="2104"/>
        <end position="2116"/>
    </location>
</feature>
<dbReference type="Gene3D" id="2.60.40.10">
    <property type="entry name" value="Immunoglobulins"/>
    <property type="match status" value="1"/>
</dbReference>
<sequence>MNNKIKGKISTFFMLIVLFTQTLTPVVTVFAEDLTKDTESSSDIRVETQSATLSNNDIENVVQSSTNTFETSQSTIVSTEITNESTTVEPSTESGEATTEETGEATEATTEEDEEPARESTDTTKKSSPSVQNQETVEDILQLLTGVTAQIQIDGKWQPFNHQGSVTVDPELLGGLILHYEFKQVPNDIELEADKVYEIILPNIVKVSETKTWQNEDENITFELTVDGKLNIVFSENFVTKDQREFTAEINLAIDRTVFEEERYQKVEIGYGDNKIFESEIIGDNDKYEGEDNKKGFTYILEEDVKRETTIRPTHADWTVTVNSGINRYESAKIQDTIGEGHTLVAGSIVVTKVIRNKVTGEILDRETVDVPKDAIQVNGQSFTVDIGDINDTYEVSYTTLITEGQPGTENKIKNNTVIILDGDETKVNEELDVSWGKEYPTIKKTSPSVDGKYINWEINYNYANEDFGVDPLILTDKLSEGSYFDLKDLGLNIQEVSLDREGNPVYGESVTIEPTLNEQGHLILSIPNAKGKGYKITYRSILKGDLNGVTIKNEVTVNDPDKSTDSAEQVVTTTPSLNKSSKVVYEGGKAYIDWTIVFNEKGYAFDKLTLVDTYNTKHLTLLEETIKVNDAVLAENMTFKRTDQDFTLTIEPAAAQPYILTYRTEVTESGLKEGLSNKVNVDWGDGHGVETGEVKPGEIKPGVTKEGKYSMVEDENRQKIDWKITFNNNKLILNKPVLTDTFNPADLEVIDDVVIKIGDRVVETGKYTYDKTPDGFTVTFKENTEPEIYTIEYSTNAPDASNANSVNTATLKWQGKEDTAESTVSKRTPGVNKTGETIVAEDGTKQNKWEVKFNTNKHVIYDLVLTDTFTPETSTLVGGLEGVSIKVGSTDLKAGTDYTIAFAEGKTNQFVVKFSKETEPVVYTMTYATTYTPIDEMQNAVNSIDLVFRGGTESTDKTIAKPTLNVEKKVTGLNKKSDPKILSWQINANPGKEAKNRVSLFDAKLIDEILADQAYVDGSMKIVRSDQPETDLDVKKLVTWKDSTFTISLPDGPYEYIVTYDTAIVAYPSMNPNEAGKYDRYYNEVSLTNQPDPTKDPEKAIAHAYKDYFDDGSNNNAEKSGEQNPDTDNIDWTVKINPAGLPIRDAKIVDTLDEYQEYLEDSVILSLGELKLKKGTDYSIEFGEDKAGNKTFTIILNERKETPEEVEAGISYNYQLSYSTRLRDGAVGIFEVQNEFSISGLVNAGWTETVTTSTSAEKWTYGGSGSGVQLSLEGKKVDADRPDVALEGVKFNLSRITGSNPEIKKPAPGELITNADGVIAVKEIRSGRYILEETQAKPGYETIPSIHFILGYDQNKNKLITLTDSNWKATENPNVSVEEGKLVIRNTQITRAILANKIWSDNSPQQKPTIWFTLFSRTKATKAGSARIADSTQELLSGEENVSWDDLPTHNDAGDILEYYVKETDIDGTLLIPEYYEQTGDGLTLTNHFIEKTVEWKATKIWEDYGNKHLTRPESIYLQLLQDGQAHGEIVELVGSKFLNMWEHTFDKLPQVNMITGEAYVYTVQEVDEQGTPIEQLGDYDVTSDEQTVTNTLRNVTELHGEKVWDDFDDQDQVRPASVTINLLQNDKKIKETTITNEEDWAFSFTDLVKYDQDGNLYDYRVTEETVPGYTPSIDGTTITNSYRGNVEVAGTKTWKDGNNKFDSRPTTITVQLLQNTKPIDEQIIGENEEWHYAFTDLAKYDENGEPYVYTVAEVSVNGYESTIIQTLEAIEGEIRFNLINHLVTTDVQVDKVWDDFDNQYNLRPASIQVSLLQNGEPLESVEPATIEPDETGNWQHRFTNLPKFDSEGKEYHYTIEEVAVPGYESTIIQTLEAVEGEIRFNLINQLATVDMPISKEWSDNNDQYGLRPDSITVRLLQNGKEIESAPAIEVNAKNNWQSEFTNLPKFDADGQPFEYILSEDTVTGYEASINQATGVITNQLLTTNLIGEKLWEDWNNQRNQRPESITVNLLQGDRVIETLEVKPDTTGKWHFSFDNLPKLNAKGEAFEYSVTENEVENYRATIEQEGNTVTITNQYFSRLPGTGGGKEENSGGKLPNTGGGSQKPQPVQPTTPKKSLPQTGEQVNPLLSIMGVLLVAMTLTIGFYKRRKKQ</sequence>
<keyword evidence="3 7" id="KW-0732">Signal</keyword>
<keyword evidence="6" id="KW-1133">Transmembrane helix</keyword>
<dbReference type="GO" id="GO:0005518">
    <property type="term" value="F:collagen binding"/>
    <property type="evidence" value="ECO:0007669"/>
    <property type="project" value="InterPro"/>
</dbReference>
<keyword evidence="2" id="KW-0964">Secreted</keyword>
<accession>A0A917JGP7</accession>
<dbReference type="Gene3D" id="2.60.40.1140">
    <property type="entry name" value="Collagen-binding surface protein Cna, B-type domain"/>
    <property type="match status" value="7"/>
</dbReference>
<dbReference type="InterPro" id="IPR008966">
    <property type="entry name" value="Adhesion_dom_sf"/>
</dbReference>
<organism evidence="9 10">
    <name type="scientific">Enterococcus alcedinis</name>
    <dbReference type="NCBI Taxonomy" id="1274384"/>
    <lineage>
        <taxon>Bacteria</taxon>
        <taxon>Bacillati</taxon>
        <taxon>Bacillota</taxon>
        <taxon>Bacilli</taxon>
        <taxon>Lactobacillales</taxon>
        <taxon>Enterococcaceae</taxon>
        <taxon>Enterococcus</taxon>
    </lineage>
</organism>
<dbReference type="SUPFAM" id="SSF49478">
    <property type="entry name" value="Cna protein B-type domain"/>
    <property type="match status" value="7"/>
</dbReference>
<dbReference type="Proteomes" id="UP000622610">
    <property type="component" value="Unassembled WGS sequence"/>
</dbReference>
<proteinExistence type="predicted"/>
<dbReference type="InterPro" id="IPR008454">
    <property type="entry name" value="Collagen-bd_Cna-like_B-typ_dom"/>
</dbReference>
<evidence type="ECO:0000256" key="6">
    <source>
        <dbReference type="SAM" id="Phobius"/>
    </source>
</evidence>